<sequence>IVERSTIKHHKIHITNGTRTLVDQRDRSYRRCLNETVE</sequence>
<name>A0AAV0RIX6_9ROSI</name>
<organism evidence="2 3">
    <name type="scientific">Linum tenue</name>
    <dbReference type="NCBI Taxonomy" id="586396"/>
    <lineage>
        <taxon>Eukaryota</taxon>
        <taxon>Viridiplantae</taxon>
        <taxon>Streptophyta</taxon>
        <taxon>Embryophyta</taxon>
        <taxon>Tracheophyta</taxon>
        <taxon>Spermatophyta</taxon>
        <taxon>Magnoliopsida</taxon>
        <taxon>eudicotyledons</taxon>
        <taxon>Gunneridae</taxon>
        <taxon>Pentapetalae</taxon>
        <taxon>rosids</taxon>
        <taxon>fabids</taxon>
        <taxon>Malpighiales</taxon>
        <taxon>Linaceae</taxon>
        <taxon>Linum</taxon>
    </lineage>
</organism>
<dbReference type="EMBL" id="CAMGYJ010000002">
    <property type="protein sequence ID" value="CAI0381540.1"/>
    <property type="molecule type" value="Genomic_DNA"/>
</dbReference>
<gene>
    <name evidence="1" type="ORF">LITE_LOCUS3197</name>
    <name evidence="2" type="ORF">LITE_LOCUS48384</name>
</gene>
<proteinExistence type="predicted"/>
<evidence type="ECO:0000313" key="2">
    <source>
        <dbReference type="EMBL" id="CAI0557479.1"/>
    </source>
</evidence>
<protein>
    <submittedName>
        <fullName evidence="2">Uncharacterized protein</fullName>
    </submittedName>
</protein>
<dbReference type="AlphaFoldDB" id="A0AAV0RIX6"/>
<evidence type="ECO:0000313" key="3">
    <source>
        <dbReference type="Proteomes" id="UP001154282"/>
    </source>
</evidence>
<accession>A0AAV0RIX6</accession>
<reference evidence="2" key="1">
    <citation type="submission" date="2022-08" db="EMBL/GenBank/DDBJ databases">
        <authorList>
            <person name="Gutierrez-Valencia J."/>
        </authorList>
    </citation>
    <scope>NUCLEOTIDE SEQUENCE</scope>
</reference>
<dbReference type="Proteomes" id="UP001154282">
    <property type="component" value="Unassembled WGS sequence"/>
</dbReference>
<keyword evidence="3" id="KW-1185">Reference proteome</keyword>
<comment type="caution">
    <text evidence="2">The sequence shown here is derived from an EMBL/GenBank/DDBJ whole genome shotgun (WGS) entry which is preliminary data.</text>
</comment>
<feature type="non-terminal residue" evidence="2">
    <location>
        <position position="1"/>
    </location>
</feature>
<dbReference type="EMBL" id="CAMGYJ010000011">
    <property type="protein sequence ID" value="CAI0557479.1"/>
    <property type="molecule type" value="Genomic_DNA"/>
</dbReference>
<evidence type="ECO:0000313" key="1">
    <source>
        <dbReference type="EMBL" id="CAI0381540.1"/>
    </source>
</evidence>